<dbReference type="GO" id="GO:0046872">
    <property type="term" value="F:metal ion binding"/>
    <property type="evidence" value="ECO:0007669"/>
    <property type="project" value="UniProtKB-KW"/>
</dbReference>
<dbReference type="PANTHER" id="PTHR11474">
    <property type="entry name" value="TYROSINASE FAMILY MEMBER"/>
    <property type="match status" value="1"/>
</dbReference>
<evidence type="ECO:0000256" key="1">
    <source>
        <dbReference type="ARBA" id="ARBA00022723"/>
    </source>
</evidence>
<evidence type="ECO:0000256" key="3">
    <source>
        <dbReference type="SAM" id="MobiDB-lite"/>
    </source>
</evidence>
<accession>A0A1Y2HHP1</accession>
<evidence type="ECO:0000313" key="5">
    <source>
        <dbReference type="EMBL" id="ORZ34075.1"/>
    </source>
</evidence>
<reference evidence="5 6" key="1">
    <citation type="submission" date="2016-07" db="EMBL/GenBank/DDBJ databases">
        <title>Pervasive Adenine N6-methylation of Active Genes in Fungi.</title>
        <authorList>
            <consortium name="DOE Joint Genome Institute"/>
            <person name="Mondo S.J."/>
            <person name="Dannebaum R.O."/>
            <person name="Kuo R.C."/>
            <person name="Labutti K."/>
            <person name="Haridas S."/>
            <person name="Kuo A."/>
            <person name="Salamov A."/>
            <person name="Ahrendt S.R."/>
            <person name="Lipzen A."/>
            <person name="Sullivan W."/>
            <person name="Andreopoulos W.B."/>
            <person name="Clum A."/>
            <person name="Lindquist E."/>
            <person name="Daum C."/>
            <person name="Ramamoorthy G.K."/>
            <person name="Gryganskyi A."/>
            <person name="Culley D."/>
            <person name="Magnuson J.K."/>
            <person name="James T.Y."/>
            <person name="O'Malley M.A."/>
            <person name="Stajich J.E."/>
            <person name="Spatafora J.W."/>
            <person name="Visel A."/>
            <person name="Grigoriev I.V."/>
        </authorList>
    </citation>
    <scope>NUCLEOTIDE SEQUENCE [LARGE SCALE GENOMIC DNA]</scope>
    <source>
        <strain evidence="5 6">PL171</strain>
    </source>
</reference>
<dbReference type="Gene3D" id="1.10.1280.10">
    <property type="entry name" value="Di-copper center containing domain from catechol oxidase"/>
    <property type="match status" value="1"/>
</dbReference>
<evidence type="ECO:0000256" key="2">
    <source>
        <dbReference type="ARBA" id="ARBA00023008"/>
    </source>
</evidence>
<name>A0A1Y2HHP1_9FUNG</name>
<evidence type="ECO:0000313" key="6">
    <source>
        <dbReference type="Proteomes" id="UP000193411"/>
    </source>
</evidence>
<dbReference type="Proteomes" id="UP000193411">
    <property type="component" value="Unassembled WGS sequence"/>
</dbReference>
<dbReference type="InterPro" id="IPR008922">
    <property type="entry name" value="Di-copper_centre_dom_sf"/>
</dbReference>
<dbReference type="Pfam" id="PF00264">
    <property type="entry name" value="Tyrosinase"/>
    <property type="match status" value="1"/>
</dbReference>
<feature type="domain" description="Tyrosinase copper-binding" evidence="4">
    <location>
        <begin position="242"/>
        <end position="253"/>
    </location>
</feature>
<dbReference type="PRINTS" id="PR00092">
    <property type="entry name" value="TYROSINASE"/>
</dbReference>
<proteinExistence type="predicted"/>
<dbReference type="OrthoDB" id="6132182at2759"/>
<dbReference type="PANTHER" id="PTHR11474:SF126">
    <property type="entry name" value="TYROSINASE-LIKE PROTEIN TYR-1-RELATED"/>
    <property type="match status" value="1"/>
</dbReference>
<dbReference type="GO" id="GO:0016491">
    <property type="term" value="F:oxidoreductase activity"/>
    <property type="evidence" value="ECO:0007669"/>
    <property type="project" value="InterPro"/>
</dbReference>
<feature type="compositionally biased region" description="Polar residues" evidence="3">
    <location>
        <begin position="326"/>
        <end position="342"/>
    </location>
</feature>
<dbReference type="InterPro" id="IPR050316">
    <property type="entry name" value="Tyrosinase/Hemocyanin"/>
</dbReference>
<dbReference type="PROSITE" id="PS00498">
    <property type="entry name" value="TYROSINASE_2"/>
    <property type="match status" value="1"/>
</dbReference>
<sequence length="473" mass="52077">MDTLPIITMSSTHPHPHAAVRRRLRVGCVLLIAAASCLLAFALTTAAQSSPPNACAQGVRRRRSFLSLTSAERRAYADAFLQLKQSNFIDRLVAKHRQVPHGTSWFLPVHRAMLLEMESELVRVSNGRLSALPYWDELADSNNPRASRVFSTDGVGILGNGPLGAPFRGLTDDSDRTAVERRPPAGVSGQFAWAPASQIVARALDRFRTFGQMSREVEMVPHNRYHVIIGGHMGDVSRSPSDPVFWLHHCYTDLLWAVWQSVRLENAENLVTEQGQQPIRPSDRVPIYTNQYTALDTLRHRTRMCFTYDQVGTAPAPRLVRRQVTNQQPPAGSGNGTSSDTQVDPANAPPADPRAVTEFFNMIPLDDKQWQAWMPNISLETVRQVEKGYADLIDEVNKSIKDGTIKLANLEIVDDLVKAVAKNTSMEDDGKDTAIPAVAELQKKKEGQNSSASKVPVVGAGLAALAVTWVALL</sequence>
<evidence type="ECO:0000259" key="4">
    <source>
        <dbReference type="PROSITE" id="PS00498"/>
    </source>
</evidence>
<dbReference type="AlphaFoldDB" id="A0A1Y2HHP1"/>
<comment type="caution">
    <text evidence="5">The sequence shown here is derived from an EMBL/GenBank/DDBJ whole genome shotgun (WGS) entry which is preliminary data.</text>
</comment>
<dbReference type="SUPFAM" id="SSF48056">
    <property type="entry name" value="Di-copper centre-containing domain"/>
    <property type="match status" value="1"/>
</dbReference>
<dbReference type="InterPro" id="IPR002227">
    <property type="entry name" value="Tyrosinase_Cu-bd"/>
</dbReference>
<keyword evidence="2" id="KW-0186">Copper</keyword>
<keyword evidence="6" id="KW-1185">Reference proteome</keyword>
<protein>
    <recommendedName>
        <fullName evidence="4">Tyrosinase copper-binding domain-containing protein</fullName>
    </recommendedName>
</protein>
<dbReference type="EMBL" id="MCFL01000031">
    <property type="protein sequence ID" value="ORZ34075.1"/>
    <property type="molecule type" value="Genomic_DNA"/>
</dbReference>
<keyword evidence="1" id="KW-0479">Metal-binding</keyword>
<organism evidence="5 6">
    <name type="scientific">Catenaria anguillulae PL171</name>
    <dbReference type="NCBI Taxonomy" id="765915"/>
    <lineage>
        <taxon>Eukaryota</taxon>
        <taxon>Fungi</taxon>
        <taxon>Fungi incertae sedis</taxon>
        <taxon>Blastocladiomycota</taxon>
        <taxon>Blastocladiomycetes</taxon>
        <taxon>Blastocladiales</taxon>
        <taxon>Catenariaceae</taxon>
        <taxon>Catenaria</taxon>
    </lineage>
</organism>
<feature type="region of interest" description="Disordered" evidence="3">
    <location>
        <begin position="326"/>
        <end position="353"/>
    </location>
</feature>
<gene>
    <name evidence="5" type="ORF">BCR44DRAFT_1486205</name>
</gene>